<dbReference type="SUPFAM" id="SSF53383">
    <property type="entry name" value="PLP-dependent transferases"/>
    <property type="match status" value="1"/>
</dbReference>
<dbReference type="InterPro" id="IPR015421">
    <property type="entry name" value="PyrdxlP-dep_Trfase_major"/>
</dbReference>
<dbReference type="Proteomes" id="UP000199062">
    <property type="component" value="Unassembled WGS sequence"/>
</dbReference>
<dbReference type="InterPro" id="IPR000653">
    <property type="entry name" value="DegT/StrS_aminotransferase"/>
</dbReference>
<dbReference type="PIRSF" id="PIRSF000390">
    <property type="entry name" value="PLP_StrS"/>
    <property type="match status" value="1"/>
</dbReference>
<name>A0A1I6KG01_9EURY</name>
<keyword evidence="3" id="KW-1185">Reference proteome</keyword>
<accession>A0A1I6KG01</accession>
<evidence type="ECO:0000256" key="1">
    <source>
        <dbReference type="RuleBase" id="RU004508"/>
    </source>
</evidence>
<dbReference type="AlphaFoldDB" id="A0A1I6KG01"/>
<dbReference type="EMBL" id="FOZK01000001">
    <property type="protein sequence ID" value="SFR90171.1"/>
    <property type="molecule type" value="Genomic_DNA"/>
</dbReference>
<dbReference type="Gene3D" id="3.90.1150.10">
    <property type="entry name" value="Aspartate Aminotransferase, domain 1"/>
    <property type="match status" value="1"/>
</dbReference>
<dbReference type="InterPro" id="IPR015424">
    <property type="entry name" value="PyrdxlP-dep_Trfase"/>
</dbReference>
<comment type="similarity">
    <text evidence="1">Belongs to the DegT/DnrJ/EryC1 family.</text>
</comment>
<proteinExistence type="inferred from homology"/>
<sequence>MRGGEETRVTSEKAIDAIRPLVEEHFERKDDDFVPGESTIQLSRPTFGPDEVTEAVESLLSTFVTMGEKVDQFEEKWSDYVDTRYSHMVNSGSSANLLALKALQGDVIEPGDEVIVPAVAWSTSLFPIVDIGAAPVLVDIDPETYTIDPEAFENAISDRTEAVVLVHLLGNPCDLDSIVDICDAHDITIVEDCCEAHGARYDGQDVGTFGDVGTYSFFFSHHISTIEGGMVITDDETISERVRMARAHGWIRELDDTEDVTEAHPDIDPRFLFASHGYNLRPTEIQGAFGIHQVDKLDQFVKQRRQNAAEITSRLSEYDDVFRFFEEDERAYCSWFAYPFQVRESAPFSRDDFQRYLEENNIETRPILAGNLARQPILEEIDHRVSGALSGAQQIHDTGLFIGNHHRLDDEMIDYIVSIVEEYVESQT</sequence>
<dbReference type="PANTHER" id="PTHR30244">
    <property type="entry name" value="TRANSAMINASE"/>
    <property type="match status" value="1"/>
</dbReference>
<dbReference type="InterPro" id="IPR015422">
    <property type="entry name" value="PyrdxlP-dep_Trfase_small"/>
</dbReference>
<gene>
    <name evidence="2" type="ORF">SAMN05216559_0759</name>
</gene>
<evidence type="ECO:0000313" key="3">
    <source>
        <dbReference type="Proteomes" id="UP000199062"/>
    </source>
</evidence>
<dbReference type="GO" id="GO:0008483">
    <property type="term" value="F:transaminase activity"/>
    <property type="evidence" value="ECO:0007669"/>
    <property type="project" value="TreeGrafter"/>
</dbReference>
<dbReference type="GO" id="GO:0000271">
    <property type="term" value="P:polysaccharide biosynthetic process"/>
    <property type="evidence" value="ECO:0007669"/>
    <property type="project" value="TreeGrafter"/>
</dbReference>
<protein>
    <submittedName>
        <fullName evidence="2">CDP-6-deoxy-D-xylo-4-hexulose-3-dehydrase</fullName>
    </submittedName>
</protein>
<dbReference type="GO" id="GO:0030170">
    <property type="term" value="F:pyridoxal phosphate binding"/>
    <property type="evidence" value="ECO:0007669"/>
    <property type="project" value="TreeGrafter"/>
</dbReference>
<organism evidence="2 3">
    <name type="scientific">Halomicrobium zhouii</name>
    <dbReference type="NCBI Taxonomy" id="767519"/>
    <lineage>
        <taxon>Archaea</taxon>
        <taxon>Methanobacteriati</taxon>
        <taxon>Methanobacteriota</taxon>
        <taxon>Stenosarchaea group</taxon>
        <taxon>Halobacteria</taxon>
        <taxon>Halobacteriales</taxon>
        <taxon>Haloarculaceae</taxon>
        <taxon>Halomicrobium</taxon>
    </lineage>
</organism>
<evidence type="ECO:0000313" key="2">
    <source>
        <dbReference type="EMBL" id="SFR90171.1"/>
    </source>
</evidence>
<dbReference type="CDD" id="cd00616">
    <property type="entry name" value="AHBA_syn"/>
    <property type="match status" value="1"/>
</dbReference>
<dbReference type="STRING" id="767519.SAMN05216559_0759"/>
<dbReference type="Pfam" id="PF01041">
    <property type="entry name" value="DegT_DnrJ_EryC1"/>
    <property type="match status" value="1"/>
</dbReference>
<dbReference type="Gene3D" id="3.40.640.10">
    <property type="entry name" value="Type I PLP-dependent aspartate aminotransferase-like (Major domain)"/>
    <property type="match status" value="1"/>
</dbReference>
<dbReference type="PANTHER" id="PTHR30244:SF34">
    <property type="entry name" value="DTDP-4-AMINO-4,6-DIDEOXYGALACTOSE TRANSAMINASE"/>
    <property type="match status" value="1"/>
</dbReference>
<reference evidence="2 3" key="1">
    <citation type="submission" date="2016-10" db="EMBL/GenBank/DDBJ databases">
        <authorList>
            <person name="de Groot N.N."/>
        </authorList>
    </citation>
    <scope>NUCLEOTIDE SEQUENCE [LARGE SCALE GENOMIC DNA]</scope>
    <source>
        <strain evidence="2 3">CGMCC 1.10457</strain>
    </source>
</reference>
<keyword evidence="1" id="KW-0663">Pyridoxal phosphate</keyword>